<dbReference type="EMBL" id="JAPDRQ010000006">
    <property type="protein sequence ID" value="KAJ9663821.1"/>
    <property type="molecule type" value="Genomic_DNA"/>
</dbReference>
<sequence length="449" mass="51042">MAGFGFSPTDVVNAIRLACYICDTYFDKQNSPDSQYTLFGAEIRTFRDLLTKFNQIFGGAARAYQEQPRLVLSDDPPLLNPQHDILENERKSVIGNTEKTLEECEAILAKCTTRHGSRLLASFTWNVSTKKKVAALRDRLHFHMIKIQLLIGLYNGGLRRDDTEQLTRVEEIVGELHAVQFQGIRSQHTQPLATTPEVVRRRFMTALATGAPDNSQGEQELPLEEGFDALTYHLSQSTIQTRGFPGPTQSVEQYINLLKARWLSELLKASPRYESSFYYKRLILKLDHAILREFSRHDLTVYEEHELASAPATAFTIWKPVTLEPISVSFSINEQEVTLLELVLTSTQQTLIVNRISDTELRLIKSSVTRTNGEIVREREEHIPINIHAHHFEPAYASPFLRETVPRVVISGSLVHSANVYDLDNMKNVLDLQQAFTGFRVVSDMENVE</sequence>
<evidence type="ECO:0000313" key="1">
    <source>
        <dbReference type="EMBL" id="KAJ9663821.1"/>
    </source>
</evidence>
<keyword evidence="2" id="KW-1185">Reference proteome</keyword>
<comment type="caution">
    <text evidence="1">The sequence shown here is derived from an EMBL/GenBank/DDBJ whole genome shotgun (WGS) entry which is preliminary data.</text>
</comment>
<gene>
    <name evidence="1" type="ORF">H2198_000581</name>
</gene>
<evidence type="ECO:0000313" key="2">
    <source>
        <dbReference type="Proteomes" id="UP001172386"/>
    </source>
</evidence>
<protein>
    <submittedName>
        <fullName evidence="1">Uncharacterized protein</fullName>
    </submittedName>
</protein>
<dbReference type="Proteomes" id="UP001172386">
    <property type="component" value="Unassembled WGS sequence"/>
</dbReference>
<proteinExistence type="predicted"/>
<organism evidence="1 2">
    <name type="scientific">Neophaeococcomyces mojaviensis</name>
    <dbReference type="NCBI Taxonomy" id="3383035"/>
    <lineage>
        <taxon>Eukaryota</taxon>
        <taxon>Fungi</taxon>
        <taxon>Dikarya</taxon>
        <taxon>Ascomycota</taxon>
        <taxon>Pezizomycotina</taxon>
        <taxon>Eurotiomycetes</taxon>
        <taxon>Chaetothyriomycetidae</taxon>
        <taxon>Chaetothyriales</taxon>
        <taxon>Chaetothyriales incertae sedis</taxon>
        <taxon>Neophaeococcomyces</taxon>
    </lineage>
</organism>
<name>A0ACC3AJS4_9EURO</name>
<reference evidence="1" key="1">
    <citation type="submission" date="2022-10" db="EMBL/GenBank/DDBJ databases">
        <title>Culturing micro-colonial fungi from biological soil crusts in the Mojave desert and describing Neophaeococcomyces mojavensis, and introducing the new genera and species Taxawa tesnikishii.</title>
        <authorList>
            <person name="Kurbessoian T."/>
            <person name="Stajich J.E."/>
        </authorList>
    </citation>
    <scope>NUCLEOTIDE SEQUENCE</scope>
    <source>
        <strain evidence="1">JES_112</strain>
    </source>
</reference>
<accession>A0ACC3AJS4</accession>